<evidence type="ECO:0000313" key="2">
    <source>
        <dbReference type="EMBL" id="MBO8484025.1"/>
    </source>
</evidence>
<proteinExistence type="predicted"/>
<sequence length="278" mass="29811">MKKNLLTLAVAGMTLSASAQEKGRFEVHDLGNFKLHVYYTNDALGDASYIIEGRKALVTMEQPLFKDNVAEFDAYLSKLGKKVEKRITDYHVGGTGSHDVVMAEGMPEFTKGEIYGGMMAGFAQMFGDALTDMPTGKATEVAFGSTQTWAGIPFEFRHGATSDFPGASILIGGKVYFTHWVPSKSHASHLQISSPAAIDAEIAEAQKSLGSGAELFIGGHGGAAKADAVQFKIDYLKKMKEVLGDSRTVQDFVDGMKKAYPELPGADGLGELAKVLCK</sequence>
<accession>A0A940DSS3</accession>
<reference evidence="2" key="1">
    <citation type="submission" date="2020-10" db="EMBL/GenBank/DDBJ databases">
        <authorList>
            <person name="Gilroy R."/>
        </authorList>
    </citation>
    <scope>NUCLEOTIDE SEQUENCE</scope>
    <source>
        <strain evidence="2">G3-8215</strain>
    </source>
</reference>
<feature type="signal peptide" evidence="1">
    <location>
        <begin position="1"/>
        <end position="19"/>
    </location>
</feature>
<dbReference type="EMBL" id="JADILV010000053">
    <property type="protein sequence ID" value="MBO8484025.1"/>
    <property type="molecule type" value="Genomic_DNA"/>
</dbReference>
<dbReference type="AlphaFoldDB" id="A0A940DSS3"/>
<feature type="chain" id="PRO_5037990366" evidence="1">
    <location>
        <begin position="20"/>
        <end position="278"/>
    </location>
</feature>
<gene>
    <name evidence="2" type="ORF">IAB75_07940</name>
</gene>
<comment type="caution">
    <text evidence="2">The sequence shown here is derived from an EMBL/GenBank/DDBJ whole genome shotgun (WGS) entry which is preliminary data.</text>
</comment>
<organism evidence="2 3">
    <name type="scientific">Candidatus Cryptobacteroides avicola</name>
    <dbReference type="NCBI Taxonomy" id="2840757"/>
    <lineage>
        <taxon>Bacteria</taxon>
        <taxon>Pseudomonadati</taxon>
        <taxon>Bacteroidota</taxon>
        <taxon>Bacteroidia</taxon>
        <taxon>Bacteroidales</taxon>
        <taxon>Candidatus Cryptobacteroides</taxon>
    </lineage>
</organism>
<keyword evidence="1" id="KW-0732">Signal</keyword>
<reference evidence="2" key="2">
    <citation type="journal article" date="2021" name="PeerJ">
        <title>Extensive microbial diversity within the chicken gut microbiome revealed by metagenomics and culture.</title>
        <authorList>
            <person name="Gilroy R."/>
            <person name="Ravi A."/>
            <person name="Getino M."/>
            <person name="Pursley I."/>
            <person name="Horton D.L."/>
            <person name="Alikhan N.F."/>
            <person name="Baker D."/>
            <person name="Gharbi K."/>
            <person name="Hall N."/>
            <person name="Watson M."/>
            <person name="Adriaenssens E.M."/>
            <person name="Foster-Nyarko E."/>
            <person name="Jarju S."/>
            <person name="Secka A."/>
            <person name="Antonio M."/>
            <person name="Oren A."/>
            <person name="Chaudhuri R.R."/>
            <person name="La Ragione R."/>
            <person name="Hildebrand F."/>
            <person name="Pallen M.J."/>
        </authorList>
    </citation>
    <scope>NUCLEOTIDE SEQUENCE</scope>
    <source>
        <strain evidence="2">G3-8215</strain>
    </source>
</reference>
<name>A0A940DSS3_9BACT</name>
<protein>
    <submittedName>
        <fullName evidence="2">Uncharacterized protein</fullName>
    </submittedName>
</protein>
<evidence type="ECO:0000313" key="3">
    <source>
        <dbReference type="Proteomes" id="UP000725002"/>
    </source>
</evidence>
<dbReference type="Proteomes" id="UP000725002">
    <property type="component" value="Unassembled WGS sequence"/>
</dbReference>
<evidence type="ECO:0000256" key="1">
    <source>
        <dbReference type="SAM" id="SignalP"/>
    </source>
</evidence>